<protein>
    <submittedName>
        <fullName evidence="1">15686_t:CDS:1</fullName>
    </submittedName>
</protein>
<feature type="non-terminal residue" evidence="1">
    <location>
        <position position="44"/>
    </location>
</feature>
<evidence type="ECO:0000313" key="1">
    <source>
        <dbReference type="EMBL" id="CAG8812542.1"/>
    </source>
</evidence>
<comment type="caution">
    <text evidence="1">The sequence shown here is derived from an EMBL/GenBank/DDBJ whole genome shotgun (WGS) entry which is preliminary data.</text>
</comment>
<dbReference type="AlphaFoldDB" id="A0A9N9K8M7"/>
<evidence type="ECO:0000313" key="2">
    <source>
        <dbReference type="Proteomes" id="UP000789396"/>
    </source>
</evidence>
<sequence length="44" mass="4952">HNLSLNGNQFNFEVEEILKEIIQKRCGLLDTGSDSGDGIIEELY</sequence>
<name>A0A9N9K8M7_9GLOM</name>
<dbReference type="EMBL" id="CAJVPZ010087107">
    <property type="protein sequence ID" value="CAG8812542.1"/>
    <property type="molecule type" value="Genomic_DNA"/>
</dbReference>
<feature type="non-terminal residue" evidence="1">
    <location>
        <position position="1"/>
    </location>
</feature>
<proteinExistence type="predicted"/>
<keyword evidence="2" id="KW-1185">Reference proteome</keyword>
<reference evidence="1" key="1">
    <citation type="submission" date="2021-06" db="EMBL/GenBank/DDBJ databases">
        <authorList>
            <person name="Kallberg Y."/>
            <person name="Tangrot J."/>
            <person name="Rosling A."/>
        </authorList>
    </citation>
    <scope>NUCLEOTIDE SEQUENCE</scope>
    <source>
        <strain evidence="1">IN212</strain>
    </source>
</reference>
<organism evidence="1 2">
    <name type="scientific">Racocetra fulgida</name>
    <dbReference type="NCBI Taxonomy" id="60492"/>
    <lineage>
        <taxon>Eukaryota</taxon>
        <taxon>Fungi</taxon>
        <taxon>Fungi incertae sedis</taxon>
        <taxon>Mucoromycota</taxon>
        <taxon>Glomeromycotina</taxon>
        <taxon>Glomeromycetes</taxon>
        <taxon>Diversisporales</taxon>
        <taxon>Gigasporaceae</taxon>
        <taxon>Racocetra</taxon>
    </lineage>
</organism>
<gene>
    <name evidence="1" type="ORF">RFULGI_LOCUS18920</name>
</gene>
<accession>A0A9N9K8M7</accession>
<dbReference type="Proteomes" id="UP000789396">
    <property type="component" value="Unassembled WGS sequence"/>
</dbReference>